<reference evidence="12 13" key="1">
    <citation type="journal article" date="2013" name="J. Mol. Microbiol. Biotechnol.">
        <title>Analysis of the Complete Genomes of Acholeplasma brassicae , A. palmae and A. laidlawii and Their Comparison to the Obligate Parasites from ' Candidatus Phytoplasma'.</title>
        <authorList>
            <person name="Kube M."/>
            <person name="Siewert C."/>
            <person name="Migdoll A.M."/>
            <person name="Duduk B."/>
            <person name="Holz S."/>
            <person name="Rabus R."/>
            <person name="Seemuller E."/>
            <person name="Mitrovic J."/>
            <person name="Muller I."/>
            <person name="Buttner C."/>
            <person name="Reinhardt R."/>
        </authorList>
    </citation>
    <scope>NUCLEOTIDE SEQUENCE [LARGE SCALE GENOMIC DNA]</scope>
    <source>
        <strain evidence="12 13">J233</strain>
    </source>
</reference>
<dbReference type="EMBL" id="FO681347">
    <property type="protein sequence ID" value="CCV63797.1"/>
    <property type="molecule type" value="Genomic_DNA"/>
</dbReference>
<dbReference type="InterPro" id="IPR050366">
    <property type="entry name" value="BP-dependent_transpt_permease"/>
</dbReference>
<dbReference type="PROSITE" id="PS50928">
    <property type="entry name" value="ABC_TM1"/>
    <property type="match status" value="1"/>
</dbReference>
<dbReference type="HOGENOM" id="CLU_028518_1_0_14"/>
<dbReference type="AlphaFoldDB" id="U4KJY7"/>
<feature type="domain" description="ABC transmembrane type-1" evidence="11">
    <location>
        <begin position="270"/>
        <end position="459"/>
    </location>
</feature>
<dbReference type="STRING" id="1318466.BN85402200"/>
<evidence type="ECO:0000256" key="5">
    <source>
        <dbReference type="ARBA" id="ARBA00022856"/>
    </source>
</evidence>
<feature type="transmembrane region" description="Helical" evidence="10">
    <location>
        <begin position="48"/>
        <end position="67"/>
    </location>
</feature>
<evidence type="ECO:0000256" key="8">
    <source>
        <dbReference type="ARBA" id="ARBA00023136"/>
    </source>
</evidence>
<evidence type="ECO:0000259" key="11">
    <source>
        <dbReference type="PROSITE" id="PS50928"/>
    </source>
</evidence>
<dbReference type="Proteomes" id="UP000032740">
    <property type="component" value="Chromosome"/>
</dbReference>
<sequence>MSEKVVRNKEDFVFVQNNQFISDEALKTKPIGYYKDAWNRLKKNKVSLASFFILAFLFFMVIFAPLFNGYSVSDRNVRLKQLPAKIQGLEKIGIFNGTKVIQSFNRNEYKNLEENGIVKKVVEKEQNSFPVYYFTVDYYAYVDYQNTYGEKAALILTASEFNALNPELIVKYETINQTVYRIDEAEFNKIPDSIEVDYIIEDSGLYRFTQEEWEKIASLELIAETSESIMYQTNVKYFQYLGYKEGETPYYWFGSDLEGRDLFTVLWTGARISLMVAFAVALTNIAIGIVIGAISGYYGGVIDLLIERFTEVLSGIPFMAVLTLMVLRFGNGFGVIVVAFTLTGWIGIASLTRTQFYRYKNREYVLASRTLGASDFRIMSRHIFPNAAGTLITSVVLIVPAIIFTESTYSYLGIINYGDIDSVGRLLSIGQTNMIESPHLLLYPAIFISILMLAFNLFGNGLRDAFNPSLRGVDE</sequence>
<dbReference type="RefSeq" id="WP_026655273.1">
    <property type="nucleotide sequence ID" value="NC_022538.1"/>
</dbReference>
<dbReference type="Gene3D" id="1.10.3720.10">
    <property type="entry name" value="MetI-like"/>
    <property type="match status" value="1"/>
</dbReference>
<evidence type="ECO:0000256" key="1">
    <source>
        <dbReference type="ARBA" id="ARBA00004651"/>
    </source>
</evidence>
<keyword evidence="2 10" id="KW-0813">Transport</keyword>
<dbReference type="GO" id="GO:0015833">
    <property type="term" value="P:peptide transport"/>
    <property type="evidence" value="ECO:0007669"/>
    <property type="project" value="UniProtKB-KW"/>
</dbReference>
<dbReference type="OrthoDB" id="9788103at2"/>
<evidence type="ECO:0000256" key="4">
    <source>
        <dbReference type="ARBA" id="ARBA00022692"/>
    </source>
</evidence>
<keyword evidence="8 10" id="KW-0472">Membrane</keyword>
<dbReference type="GO" id="GO:0015031">
    <property type="term" value="P:protein transport"/>
    <property type="evidence" value="ECO:0007669"/>
    <property type="project" value="UniProtKB-KW"/>
</dbReference>
<feature type="transmembrane region" description="Helical" evidence="10">
    <location>
        <begin position="383"/>
        <end position="403"/>
    </location>
</feature>
<dbReference type="Pfam" id="PF12911">
    <property type="entry name" value="OppC_N"/>
    <property type="match status" value="1"/>
</dbReference>
<dbReference type="InterPro" id="IPR000515">
    <property type="entry name" value="MetI-like"/>
</dbReference>
<evidence type="ECO:0000256" key="9">
    <source>
        <dbReference type="ARBA" id="ARBA00024202"/>
    </source>
</evidence>
<dbReference type="PANTHER" id="PTHR43386">
    <property type="entry name" value="OLIGOPEPTIDE TRANSPORT SYSTEM PERMEASE PROTEIN APPC"/>
    <property type="match status" value="1"/>
</dbReference>
<organism evidence="12 13">
    <name type="scientific">Alteracholeplasma palmae (strain ATCC 49389 / J233)</name>
    <name type="common">Acholeplasma palmae</name>
    <dbReference type="NCBI Taxonomy" id="1318466"/>
    <lineage>
        <taxon>Bacteria</taxon>
        <taxon>Bacillati</taxon>
        <taxon>Mycoplasmatota</taxon>
        <taxon>Mollicutes</taxon>
        <taxon>Acholeplasmatales</taxon>
        <taxon>Acholeplasmataceae</taxon>
        <taxon>Acholeplasma</taxon>
    </lineage>
</organism>
<comment type="subcellular location">
    <subcellularLocation>
        <location evidence="1 10">Cell membrane</location>
        <topology evidence="1 10">Multi-pass membrane protein</topology>
    </subcellularLocation>
</comment>
<proteinExistence type="inferred from homology"/>
<keyword evidence="6" id="KW-0653">Protein transport</keyword>
<dbReference type="Pfam" id="PF00528">
    <property type="entry name" value="BPD_transp_1"/>
    <property type="match status" value="1"/>
</dbReference>
<evidence type="ECO:0000313" key="12">
    <source>
        <dbReference type="EMBL" id="CCV63797.1"/>
    </source>
</evidence>
<evidence type="ECO:0000256" key="7">
    <source>
        <dbReference type="ARBA" id="ARBA00022989"/>
    </source>
</evidence>
<feature type="transmembrane region" description="Helical" evidence="10">
    <location>
        <begin position="440"/>
        <end position="459"/>
    </location>
</feature>
<protein>
    <submittedName>
        <fullName evidence="12">ABC-type dipeptide/oligopeptide/nickel transport systems, permease component</fullName>
    </submittedName>
</protein>
<evidence type="ECO:0000313" key="13">
    <source>
        <dbReference type="Proteomes" id="UP000032740"/>
    </source>
</evidence>
<feature type="transmembrane region" description="Helical" evidence="10">
    <location>
        <begin position="333"/>
        <end position="352"/>
    </location>
</feature>
<dbReference type="PANTHER" id="PTHR43386:SF24">
    <property type="entry name" value="OLIGOPEPTIDE TRANSPORT SYSTEM PERMEASE PROTEIN AMID"/>
    <property type="match status" value="1"/>
</dbReference>
<evidence type="ECO:0000256" key="3">
    <source>
        <dbReference type="ARBA" id="ARBA00022475"/>
    </source>
</evidence>
<dbReference type="SUPFAM" id="SSF161098">
    <property type="entry name" value="MetI-like"/>
    <property type="match status" value="1"/>
</dbReference>
<dbReference type="KEGG" id="apal:BN85402200"/>
<evidence type="ECO:0000256" key="10">
    <source>
        <dbReference type="RuleBase" id="RU363032"/>
    </source>
</evidence>
<feature type="transmembrane region" description="Helical" evidence="10">
    <location>
        <begin position="272"/>
        <end position="297"/>
    </location>
</feature>
<dbReference type="GO" id="GO:0005886">
    <property type="term" value="C:plasma membrane"/>
    <property type="evidence" value="ECO:0007669"/>
    <property type="project" value="UniProtKB-SubCell"/>
</dbReference>
<accession>U4KJY7</accession>
<keyword evidence="13" id="KW-1185">Reference proteome</keyword>
<keyword evidence="7 10" id="KW-1133">Transmembrane helix</keyword>
<dbReference type="InterPro" id="IPR025966">
    <property type="entry name" value="OppC_N"/>
</dbReference>
<name>U4KJY7_ALTPJ</name>
<evidence type="ECO:0000256" key="6">
    <source>
        <dbReference type="ARBA" id="ARBA00022927"/>
    </source>
</evidence>
<dbReference type="GO" id="GO:0055085">
    <property type="term" value="P:transmembrane transport"/>
    <property type="evidence" value="ECO:0007669"/>
    <property type="project" value="InterPro"/>
</dbReference>
<dbReference type="InterPro" id="IPR035906">
    <property type="entry name" value="MetI-like_sf"/>
</dbReference>
<evidence type="ECO:0000256" key="2">
    <source>
        <dbReference type="ARBA" id="ARBA00022448"/>
    </source>
</evidence>
<keyword evidence="3" id="KW-1003">Cell membrane</keyword>
<gene>
    <name evidence="12" type="ORF">BN85402200</name>
</gene>
<comment type="similarity">
    <text evidence="9">Belongs to the binding-protein-dependent transport system permease family. OppBC subfamily.</text>
</comment>
<keyword evidence="4 10" id="KW-0812">Transmembrane</keyword>
<dbReference type="CDD" id="cd06261">
    <property type="entry name" value="TM_PBP2"/>
    <property type="match status" value="1"/>
</dbReference>
<keyword evidence="5" id="KW-0571">Peptide transport</keyword>